<organism evidence="1 2">
    <name type="scientific">Niallia circulans</name>
    <name type="common">Bacillus circulans</name>
    <dbReference type="NCBI Taxonomy" id="1397"/>
    <lineage>
        <taxon>Bacteria</taxon>
        <taxon>Bacillati</taxon>
        <taxon>Bacillota</taxon>
        <taxon>Bacilli</taxon>
        <taxon>Bacillales</taxon>
        <taxon>Bacillaceae</taxon>
        <taxon>Niallia</taxon>
    </lineage>
</organism>
<protein>
    <recommendedName>
        <fullName evidence="3">DUF624 domain-containing protein</fullName>
    </recommendedName>
</protein>
<sequence>MKQQREFGQGILYTFCNYVYWILLTNIYFVVTNLIFIFFFMTLTPSFSNILIYALALIPSGPAISGLLYSMEKLVRTKELSPTTDFFYGYRSNLKGTFFLWIIILAVFFVLFIDLQYLQITITPVNQIIFIVVLALTLIWTMLSINMLIINAKYTFRIRDLIKLSAYYLFIKWKETIGNILILFLTAVATVITTDFLIVFIASLLAWIMTFNSRELLKHIDRNFLKRSPSNNISKKYDAPPIRGS</sequence>
<dbReference type="Pfam" id="PF04854">
    <property type="entry name" value="DUF624"/>
    <property type="match status" value="1"/>
</dbReference>
<comment type="caution">
    <text evidence="1">The sequence shown here is derived from an EMBL/GenBank/DDBJ whole genome shotgun (WGS) entry which is preliminary data.</text>
</comment>
<accession>A0A0J1IKJ1</accession>
<name>A0A0J1IKJ1_NIACI</name>
<evidence type="ECO:0000313" key="1">
    <source>
        <dbReference type="EMBL" id="KLV26456.1"/>
    </source>
</evidence>
<dbReference type="RefSeq" id="WP_047941875.1">
    <property type="nucleotide sequence ID" value="NZ_JAMAUJ010000009.1"/>
</dbReference>
<dbReference type="PATRIC" id="fig|1397.4.peg.5327"/>
<dbReference type="AlphaFoldDB" id="A0A0J1IKJ1"/>
<proteinExistence type="predicted"/>
<gene>
    <name evidence="1" type="ORF">ABW02_10100</name>
</gene>
<dbReference type="EMBL" id="LDPH01000008">
    <property type="protein sequence ID" value="KLV26456.1"/>
    <property type="molecule type" value="Genomic_DNA"/>
</dbReference>
<reference evidence="1 2" key="1">
    <citation type="submission" date="2015-05" db="EMBL/GenBank/DDBJ databases">
        <title>Whole genome sequence and identification of bacterial endophytes from Costus igneus.</title>
        <authorList>
            <person name="Lee Y.P."/>
            <person name="Gan H.M."/>
            <person name="Eng W."/>
            <person name="Wheatley M.S."/>
            <person name="Caraballo A."/>
            <person name="Polter S."/>
            <person name="Savka M.A."/>
            <person name="Hudson A.O."/>
        </authorList>
    </citation>
    <scope>NUCLEOTIDE SEQUENCE [LARGE SCALE GENOMIC DNA]</scope>
    <source>
        <strain evidence="1 2">RIT379</strain>
    </source>
</reference>
<evidence type="ECO:0008006" key="3">
    <source>
        <dbReference type="Google" id="ProtNLM"/>
    </source>
</evidence>
<evidence type="ECO:0000313" key="2">
    <source>
        <dbReference type="Proteomes" id="UP000036045"/>
    </source>
</evidence>
<dbReference type="OrthoDB" id="2965305at2"/>
<keyword evidence="2" id="KW-1185">Reference proteome</keyword>
<dbReference type="InterPro" id="IPR006938">
    <property type="entry name" value="DUF624"/>
</dbReference>
<dbReference type="Proteomes" id="UP000036045">
    <property type="component" value="Unassembled WGS sequence"/>
</dbReference>